<keyword evidence="17" id="KW-1185">Reference proteome</keyword>
<evidence type="ECO:0000256" key="11">
    <source>
        <dbReference type="ARBA" id="ARBA00049375"/>
    </source>
</evidence>
<dbReference type="PROSITE" id="PS00627">
    <property type="entry name" value="GHMP_KINASES_ATP"/>
    <property type="match status" value="1"/>
</dbReference>
<comment type="catalytic activity">
    <reaction evidence="11 13">
        <text>L-homoserine + ATP = O-phospho-L-homoserine + ADP + H(+)</text>
        <dbReference type="Rhea" id="RHEA:13985"/>
        <dbReference type="ChEBI" id="CHEBI:15378"/>
        <dbReference type="ChEBI" id="CHEBI:30616"/>
        <dbReference type="ChEBI" id="CHEBI:57476"/>
        <dbReference type="ChEBI" id="CHEBI:57590"/>
        <dbReference type="ChEBI" id="CHEBI:456216"/>
        <dbReference type="EC" id="2.7.1.39"/>
    </reaction>
</comment>
<dbReference type="HAMAP" id="MF_00384">
    <property type="entry name" value="Homoser_kinase"/>
    <property type="match status" value="1"/>
</dbReference>
<keyword evidence="9 13" id="KW-0418">Kinase</keyword>
<feature type="domain" description="GHMP kinase C-terminal" evidence="15">
    <location>
        <begin position="240"/>
        <end position="287"/>
    </location>
</feature>
<dbReference type="EMBL" id="JAGINU010000001">
    <property type="protein sequence ID" value="MBP2366106.1"/>
    <property type="molecule type" value="Genomic_DNA"/>
</dbReference>
<comment type="function">
    <text evidence="12 13">Catalyzes the ATP-dependent phosphorylation of L-homoserine to L-homoserine phosphate.</text>
</comment>
<evidence type="ECO:0000256" key="12">
    <source>
        <dbReference type="ARBA" id="ARBA00049954"/>
    </source>
</evidence>
<dbReference type="SUPFAM" id="SSF55060">
    <property type="entry name" value="GHMP Kinase, C-terminal domain"/>
    <property type="match status" value="1"/>
</dbReference>
<dbReference type="SUPFAM" id="SSF54211">
    <property type="entry name" value="Ribosomal protein S5 domain 2-like"/>
    <property type="match status" value="1"/>
</dbReference>
<organism evidence="16 17">
    <name type="scientific">Pseudonocardia parietis</name>
    <dbReference type="NCBI Taxonomy" id="570936"/>
    <lineage>
        <taxon>Bacteria</taxon>
        <taxon>Bacillati</taxon>
        <taxon>Actinomycetota</taxon>
        <taxon>Actinomycetes</taxon>
        <taxon>Pseudonocardiales</taxon>
        <taxon>Pseudonocardiaceae</taxon>
        <taxon>Pseudonocardia</taxon>
    </lineage>
</organism>
<gene>
    <name evidence="13" type="primary">thrB</name>
    <name evidence="16" type="ORF">JOF36_001802</name>
</gene>
<keyword evidence="8 13" id="KW-0547">Nucleotide-binding</keyword>
<dbReference type="PIRSF" id="PIRSF000676">
    <property type="entry name" value="Homoser_kin"/>
    <property type="match status" value="1"/>
</dbReference>
<evidence type="ECO:0000256" key="1">
    <source>
        <dbReference type="ARBA" id="ARBA00005015"/>
    </source>
</evidence>
<evidence type="ECO:0000259" key="14">
    <source>
        <dbReference type="Pfam" id="PF00288"/>
    </source>
</evidence>
<evidence type="ECO:0000313" key="17">
    <source>
        <dbReference type="Proteomes" id="UP001519295"/>
    </source>
</evidence>
<dbReference type="PANTHER" id="PTHR20861:SF1">
    <property type="entry name" value="HOMOSERINE KINASE"/>
    <property type="match status" value="1"/>
</dbReference>
<dbReference type="Proteomes" id="UP001519295">
    <property type="component" value="Unassembled WGS sequence"/>
</dbReference>
<dbReference type="Gene3D" id="3.30.230.10">
    <property type="match status" value="1"/>
</dbReference>
<dbReference type="InterPro" id="IPR013750">
    <property type="entry name" value="GHMP_kinase_C_dom"/>
</dbReference>
<feature type="binding site" evidence="13">
    <location>
        <begin position="95"/>
        <end position="105"/>
    </location>
    <ligand>
        <name>ATP</name>
        <dbReference type="ChEBI" id="CHEBI:30616"/>
    </ligand>
</feature>
<dbReference type="Pfam" id="PF08544">
    <property type="entry name" value="GHMP_kinases_C"/>
    <property type="match status" value="1"/>
</dbReference>
<keyword evidence="6 13" id="KW-0808">Transferase</keyword>
<keyword evidence="10 13" id="KW-0067">ATP-binding</keyword>
<reference evidence="16 17" key="1">
    <citation type="submission" date="2021-03" db="EMBL/GenBank/DDBJ databases">
        <title>Sequencing the genomes of 1000 actinobacteria strains.</title>
        <authorList>
            <person name="Klenk H.-P."/>
        </authorList>
    </citation>
    <scope>NUCLEOTIDE SEQUENCE [LARGE SCALE GENOMIC DNA]</scope>
    <source>
        <strain evidence="16 17">DSM 45256</strain>
    </source>
</reference>
<dbReference type="Pfam" id="PF00288">
    <property type="entry name" value="GHMP_kinases_N"/>
    <property type="match status" value="1"/>
</dbReference>
<dbReference type="InterPro" id="IPR014721">
    <property type="entry name" value="Ribsml_uS5_D2-typ_fold_subgr"/>
</dbReference>
<keyword evidence="5 13" id="KW-0028">Amino-acid biosynthesis</keyword>
<evidence type="ECO:0000256" key="2">
    <source>
        <dbReference type="ARBA" id="ARBA00007370"/>
    </source>
</evidence>
<protein>
    <recommendedName>
        <fullName evidence="4 13">Homoserine kinase</fullName>
        <shortName evidence="13">HK</shortName>
        <shortName evidence="13">HSK</shortName>
        <ecNumber evidence="3 13">2.7.1.39</ecNumber>
    </recommendedName>
</protein>
<keyword evidence="7 13" id="KW-0791">Threonine biosynthesis</keyword>
<dbReference type="InterPro" id="IPR036554">
    <property type="entry name" value="GHMP_kinase_C_sf"/>
</dbReference>
<keyword evidence="13" id="KW-0963">Cytoplasm</keyword>
<dbReference type="InterPro" id="IPR020568">
    <property type="entry name" value="Ribosomal_Su5_D2-typ_SF"/>
</dbReference>
<feature type="domain" description="GHMP kinase N-terminal" evidence="14">
    <location>
        <begin position="64"/>
        <end position="150"/>
    </location>
</feature>
<dbReference type="NCBIfam" id="TIGR00191">
    <property type="entry name" value="thrB"/>
    <property type="match status" value="1"/>
</dbReference>
<comment type="similarity">
    <text evidence="2 13">Belongs to the GHMP kinase family. Homoserine kinase subfamily.</text>
</comment>
<comment type="caution">
    <text evidence="16">The sequence shown here is derived from an EMBL/GenBank/DDBJ whole genome shotgun (WGS) entry which is preliminary data.</text>
</comment>
<dbReference type="InterPro" id="IPR000870">
    <property type="entry name" value="Homoserine_kinase"/>
</dbReference>
<name>A0ABS4VQB5_9PSEU</name>
<dbReference type="EC" id="2.7.1.39" evidence="3 13"/>
<evidence type="ECO:0000256" key="13">
    <source>
        <dbReference type="HAMAP-Rule" id="MF_00384"/>
    </source>
</evidence>
<comment type="subcellular location">
    <subcellularLocation>
        <location evidence="13">Cytoplasm</location>
    </subcellularLocation>
</comment>
<dbReference type="InterPro" id="IPR006204">
    <property type="entry name" value="GHMP_kinase_N_dom"/>
</dbReference>
<evidence type="ECO:0000256" key="7">
    <source>
        <dbReference type="ARBA" id="ARBA00022697"/>
    </source>
</evidence>
<dbReference type="InterPro" id="IPR006203">
    <property type="entry name" value="GHMP_knse_ATP-bd_CS"/>
</dbReference>
<evidence type="ECO:0000256" key="6">
    <source>
        <dbReference type="ARBA" id="ARBA00022679"/>
    </source>
</evidence>
<evidence type="ECO:0000256" key="3">
    <source>
        <dbReference type="ARBA" id="ARBA00012078"/>
    </source>
</evidence>
<sequence length="314" mass="32909">MGRPTRVRLRVPGSTANLGPGFDCLGMALGLYDEIDVEVYDTPGLFVDVAGEGARFVPRDERHLVMRAMRQAFEVFGGADGAPQGVRLRCTNAVPHSRGLGSSAAAAVAGVTAAAVLTGREAGLERDALLQLSAGMEGHADNAAASLFGGFVVAWETSERTAGGTAIYAGGGRRFHAERLDVHPDVHPVAFVAGVESSTKTTRGLLPDQVPLPDAAFTGSRCALAVLAMTRRPDLLLAATEDRLHQPYRRPAYPASLRLVEKLRERGVPAAISGAGPTVLALTSDGEVPADVDTEGFTVLPLPVDTEGVRVEIL</sequence>
<comment type="pathway">
    <text evidence="1 13">Amino-acid biosynthesis; L-threonine biosynthesis; L-threonine from L-aspartate: step 4/5.</text>
</comment>
<accession>A0ABS4VQB5</accession>
<dbReference type="Gene3D" id="3.30.70.890">
    <property type="entry name" value="GHMP kinase, C-terminal domain"/>
    <property type="match status" value="1"/>
</dbReference>
<dbReference type="PANTHER" id="PTHR20861">
    <property type="entry name" value="HOMOSERINE/4-DIPHOSPHOCYTIDYL-2-C-METHYL-D-ERYTHRITOL KINASE"/>
    <property type="match status" value="1"/>
</dbReference>
<evidence type="ECO:0000256" key="4">
    <source>
        <dbReference type="ARBA" id="ARBA00017858"/>
    </source>
</evidence>
<evidence type="ECO:0000313" key="16">
    <source>
        <dbReference type="EMBL" id="MBP2366106.1"/>
    </source>
</evidence>
<dbReference type="GO" id="GO:0004413">
    <property type="term" value="F:homoserine kinase activity"/>
    <property type="evidence" value="ECO:0007669"/>
    <property type="project" value="UniProtKB-EC"/>
</dbReference>
<evidence type="ECO:0000256" key="8">
    <source>
        <dbReference type="ARBA" id="ARBA00022741"/>
    </source>
</evidence>
<proteinExistence type="inferred from homology"/>
<evidence type="ECO:0000256" key="5">
    <source>
        <dbReference type="ARBA" id="ARBA00022605"/>
    </source>
</evidence>
<evidence type="ECO:0000256" key="9">
    <source>
        <dbReference type="ARBA" id="ARBA00022777"/>
    </source>
</evidence>
<dbReference type="PRINTS" id="PR00958">
    <property type="entry name" value="HOMSERKINASE"/>
</dbReference>
<dbReference type="RefSeq" id="WP_210026114.1">
    <property type="nucleotide sequence ID" value="NZ_JAGINU010000001.1"/>
</dbReference>
<evidence type="ECO:0000259" key="15">
    <source>
        <dbReference type="Pfam" id="PF08544"/>
    </source>
</evidence>
<evidence type="ECO:0000256" key="10">
    <source>
        <dbReference type="ARBA" id="ARBA00022840"/>
    </source>
</evidence>